<protein>
    <submittedName>
        <fullName evidence="6">LysR family transcriptional regulator</fullName>
    </submittedName>
</protein>
<feature type="domain" description="HTH lysR-type" evidence="5">
    <location>
        <begin position="6"/>
        <end position="63"/>
    </location>
</feature>
<dbReference type="PANTHER" id="PTHR30537:SF1">
    <property type="entry name" value="HTH-TYPE TRANSCRIPTIONAL REGULATOR PGRR"/>
    <property type="match status" value="1"/>
</dbReference>
<evidence type="ECO:0000256" key="1">
    <source>
        <dbReference type="ARBA" id="ARBA00009437"/>
    </source>
</evidence>
<reference evidence="6 7" key="1">
    <citation type="submission" date="2023-02" db="EMBL/GenBank/DDBJ databases">
        <title>Genome sequence of Novosphingobium humi KACC 19094.</title>
        <authorList>
            <person name="Kim S."/>
            <person name="Heo J."/>
            <person name="Kwon S.-W."/>
        </authorList>
    </citation>
    <scope>NUCLEOTIDE SEQUENCE [LARGE SCALE GENOMIC DNA]</scope>
    <source>
        <strain evidence="6 7">KACC 19094</strain>
        <plasmid evidence="6 7">unnamed1</plasmid>
    </source>
</reference>
<dbReference type="PANTHER" id="PTHR30537">
    <property type="entry name" value="HTH-TYPE TRANSCRIPTIONAL REGULATOR"/>
    <property type="match status" value="1"/>
</dbReference>
<sequence length="302" mass="33015">MAFARTDLADLAAFIAIARHRNFRLAGLELGVSASALSHALKGLEERLGVKLVNRTNRSVTLSAAGEDLLAGLGAPFAAVMAAEDVLNRHRHTPRGRIRLNVPDVAAEMLLAPVLPEFNRRWPAIELDICVENRMLDVFDDGFDAGIRFGGTVPDDMIAQRLSAQIEWCIAASPEYLAVHGVPAHPHDLAAHRCLQIRLGDERIYRWEFERGGESIVMAVPGAITHNSGSLANELARRGAGLVYAALPSIAGDLAAGRLQRVLEDWVSPGEPLHIYYPGRRNLPVGLRLLVELIREMRPLGF</sequence>
<comment type="similarity">
    <text evidence="1">Belongs to the LysR transcriptional regulatory family.</text>
</comment>
<evidence type="ECO:0000256" key="3">
    <source>
        <dbReference type="ARBA" id="ARBA00023125"/>
    </source>
</evidence>
<evidence type="ECO:0000313" key="6">
    <source>
        <dbReference type="EMBL" id="WCT80014.1"/>
    </source>
</evidence>
<dbReference type="Pfam" id="PF03466">
    <property type="entry name" value="LysR_substrate"/>
    <property type="match status" value="1"/>
</dbReference>
<gene>
    <name evidence="6" type="ORF">PQ457_18300</name>
</gene>
<keyword evidence="6" id="KW-0614">Plasmid</keyword>
<accession>A0ABY7U3E6</accession>
<dbReference type="Gene3D" id="1.10.10.10">
    <property type="entry name" value="Winged helix-like DNA-binding domain superfamily/Winged helix DNA-binding domain"/>
    <property type="match status" value="1"/>
</dbReference>
<keyword evidence="4" id="KW-0804">Transcription</keyword>
<keyword evidence="3" id="KW-0238">DNA-binding</keyword>
<proteinExistence type="inferred from homology"/>
<dbReference type="PROSITE" id="PS50931">
    <property type="entry name" value="HTH_LYSR"/>
    <property type="match status" value="1"/>
</dbReference>
<dbReference type="EMBL" id="CP117418">
    <property type="protein sequence ID" value="WCT80014.1"/>
    <property type="molecule type" value="Genomic_DNA"/>
</dbReference>
<name>A0ABY7U3E6_9SPHN</name>
<evidence type="ECO:0000256" key="4">
    <source>
        <dbReference type="ARBA" id="ARBA00023163"/>
    </source>
</evidence>
<dbReference type="InterPro" id="IPR000847">
    <property type="entry name" value="LysR_HTH_N"/>
</dbReference>
<dbReference type="InterPro" id="IPR036388">
    <property type="entry name" value="WH-like_DNA-bd_sf"/>
</dbReference>
<dbReference type="InterPro" id="IPR005119">
    <property type="entry name" value="LysR_subst-bd"/>
</dbReference>
<organism evidence="6 7">
    <name type="scientific">Novosphingobium humi</name>
    <dbReference type="NCBI Taxonomy" id="2282397"/>
    <lineage>
        <taxon>Bacteria</taxon>
        <taxon>Pseudomonadati</taxon>
        <taxon>Pseudomonadota</taxon>
        <taxon>Alphaproteobacteria</taxon>
        <taxon>Sphingomonadales</taxon>
        <taxon>Sphingomonadaceae</taxon>
        <taxon>Novosphingobium</taxon>
    </lineage>
</organism>
<keyword evidence="7" id="KW-1185">Reference proteome</keyword>
<evidence type="ECO:0000259" key="5">
    <source>
        <dbReference type="PROSITE" id="PS50931"/>
    </source>
</evidence>
<dbReference type="InterPro" id="IPR058163">
    <property type="entry name" value="LysR-type_TF_proteobact-type"/>
</dbReference>
<dbReference type="Gene3D" id="3.40.190.290">
    <property type="match status" value="1"/>
</dbReference>
<evidence type="ECO:0000256" key="2">
    <source>
        <dbReference type="ARBA" id="ARBA00023015"/>
    </source>
</evidence>
<dbReference type="SUPFAM" id="SSF53850">
    <property type="entry name" value="Periplasmic binding protein-like II"/>
    <property type="match status" value="1"/>
</dbReference>
<evidence type="ECO:0000313" key="7">
    <source>
        <dbReference type="Proteomes" id="UP001218231"/>
    </source>
</evidence>
<keyword evidence="2" id="KW-0805">Transcription regulation</keyword>
<dbReference type="RefSeq" id="WP_273620286.1">
    <property type="nucleotide sequence ID" value="NZ_CP117418.1"/>
</dbReference>
<dbReference type="InterPro" id="IPR036390">
    <property type="entry name" value="WH_DNA-bd_sf"/>
</dbReference>
<geneLocation type="plasmid" evidence="6 7">
    <name>unnamed1</name>
</geneLocation>
<dbReference type="Pfam" id="PF00126">
    <property type="entry name" value="HTH_1"/>
    <property type="match status" value="1"/>
</dbReference>
<dbReference type="Proteomes" id="UP001218231">
    <property type="component" value="Plasmid unnamed1"/>
</dbReference>
<dbReference type="SUPFAM" id="SSF46785">
    <property type="entry name" value="Winged helix' DNA-binding domain"/>
    <property type="match status" value="1"/>
</dbReference>